<evidence type="ECO:0000313" key="4">
    <source>
        <dbReference type="Proteomes" id="UP000538666"/>
    </source>
</evidence>
<keyword evidence="2" id="KW-1133">Transmembrane helix</keyword>
<evidence type="ECO:0000256" key="2">
    <source>
        <dbReference type="SAM" id="Phobius"/>
    </source>
</evidence>
<organism evidence="3 4">
    <name type="scientific">Silvibacterium bohemicum</name>
    <dbReference type="NCBI Taxonomy" id="1577686"/>
    <lineage>
        <taxon>Bacteria</taxon>
        <taxon>Pseudomonadati</taxon>
        <taxon>Acidobacteriota</taxon>
        <taxon>Terriglobia</taxon>
        <taxon>Terriglobales</taxon>
        <taxon>Acidobacteriaceae</taxon>
        <taxon>Silvibacterium</taxon>
    </lineage>
</organism>
<comment type="caution">
    <text evidence="3">The sequence shown here is derived from an EMBL/GenBank/DDBJ whole genome shotgun (WGS) entry which is preliminary data.</text>
</comment>
<proteinExistence type="predicted"/>
<dbReference type="EMBL" id="JACHEK010000004">
    <property type="protein sequence ID" value="MBB6144080.1"/>
    <property type="molecule type" value="Genomic_DNA"/>
</dbReference>
<sequence>METINPHENQPQDTQEQEDRRLARGSILGTLSEDDLLEFDRRFIGTSNFVDVVQEVVSDLIDAYAADELSLEEREAIRQWALRHPDNTLRLRSAIALRQVMQTSHFTLESKRRRSFLPRLSPPFSFFQTSLAAAAACLLFLTVIAIFRPFDHRISQPAQATLQTKAAAPSVTTAAAGQTLPAPSVTATDTKPKHANAGPVFTAMLLADESRDQHAVQTITIPTGAKEMKLQLTSETDIPPGRYSAVLTSAKGKTLWQKPSLTHAGSPFLTVQLPAELLPLGAYVLTLRSASQDESLSFRFQVVLSS</sequence>
<dbReference type="Proteomes" id="UP000538666">
    <property type="component" value="Unassembled WGS sequence"/>
</dbReference>
<dbReference type="RefSeq" id="WP_050059240.1">
    <property type="nucleotide sequence ID" value="NZ_JACHEK010000004.1"/>
</dbReference>
<keyword evidence="2" id="KW-0472">Membrane</keyword>
<dbReference type="AlphaFoldDB" id="A0A841JSE5"/>
<keyword evidence="4" id="KW-1185">Reference proteome</keyword>
<accession>A0A841JSE5</accession>
<keyword evidence="2" id="KW-0812">Transmembrane</keyword>
<protein>
    <submittedName>
        <fullName evidence="3">Anti-sigma-K factor RskA</fullName>
    </submittedName>
</protein>
<feature type="transmembrane region" description="Helical" evidence="2">
    <location>
        <begin position="126"/>
        <end position="147"/>
    </location>
</feature>
<evidence type="ECO:0000313" key="3">
    <source>
        <dbReference type="EMBL" id="MBB6144080.1"/>
    </source>
</evidence>
<reference evidence="3 4" key="1">
    <citation type="submission" date="2020-08" db="EMBL/GenBank/DDBJ databases">
        <title>Genomic Encyclopedia of Type Strains, Phase IV (KMG-IV): sequencing the most valuable type-strain genomes for metagenomic binning, comparative biology and taxonomic classification.</title>
        <authorList>
            <person name="Goeker M."/>
        </authorList>
    </citation>
    <scope>NUCLEOTIDE SEQUENCE [LARGE SCALE GENOMIC DNA]</scope>
    <source>
        <strain evidence="3 4">DSM 103733</strain>
    </source>
</reference>
<feature type="compositionally biased region" description="Polar residues" evidence="1">
    <location>
        <begin position="1"/>
        <end position="14"/>
    </location>
</feature>
<evidence type="ECO:0000256" key="1">
    <source>
        <dbReference type="SAM" id="MobiDB-lite"/>
    </source>
</evidence>
<gene>
    <name evidence="3" type="ORF">HNQ77_002032</name>
</gene>
<name>A0A841JSE5_9BACT</name>
<feature type="region of interest" description="Disordered" evidence="1">
    <location>
        <begin position="1"/>
        <end position="20"/>
    </location>
</feature>